<protein>
    <submittedName>
        <fullName evidence="2">Putative membrane protein</fullName>
    </submittedName>
</protein>
<accession>A0A0K2ZG58</accession>
<evidence type="ECO:0000256" key="1">
    <source>
        <dbReference type="SAM" id="Phobius"/>
    </source>
</evidence>
<organism evidence="2 3">
    <name type="scientific">Xanthomonas graminis pv. poae</name>
    <dbReference type="NCBI Taxonomy" id="227946"/>
    <lineage>
        <taxon>Bacteria</taxon>
        <taxon>Pseudomonadati</taxon>
        <taxon>Pseudomonadota</taxon>
        <taxon>Gammaproteobacteria</taxon>
        <taxon>Lysobacterales</taxon>
        <taxon>Lysobacteraceae</taxon>
        <taxon>Xanthomonas</taxon>
        <taxon>Xanthomonas translucens group</taxon>
        <taxon>Xanthomonas graminis</taxon>
    </lineage>
</organism>
<proteinExistence type="predicted"/>
<keyword evidence="1" id="KW-0472">Membrane</keyword>
<evidence type="ECO:0000313" key="2">
    <source>
        <dbReference type="EMBL" id="CTP84613.1"/>
    </source>
</evidence>
<dbReference type="Proteomes" id="UP000041247">
    <property type="component" value="Unassembled WGS sequence"/>
</dbReference>
<feature type="transmembrane region" description="Helical" evidence="1">
    <location>
        <begin position="73"/>
        <end position="98"/>
    </location>
</feature>
<keyword evidence="1" id="KW-0812">Transmembrane</keyword>
<name>A0A0K2ZG58_9XANT</name>
<evidence type="ECO:0000313" key="3">
    <source>
        <dbReference type="Proteomes" id="UP000041247"/>
    </source>
</evidence>
<sequence>MHPDELKHAWQALERRLQRHDDLHLQHLLDRRVRGSLRPLLWGHLLQLPFGLGCIALAGLLWSRGGPLPAPLIAAGVAVHAYGVIAVAMAGIVLGRLLHLDYSAPVLQIQRQIAHLRRCYVRSAVLCGLSWWLLWVPLVMLLGALAGIDLQARAAGLVWTGLGVGVAGIAASVWLYRWSRRAGRPRLTRIVDDLLGGSSLRQASRLLEEAERFGHD</sequence>
<dbReference type="RefSeq" id="WP_053839988.1">
    <property type="nucleotide sequence ID" value="NZ_CP076250.1"/>
</dbReference>
<feature type="transmembrane region" description="Helical" evidence="1">
    <location>
        <begin position="119"/>
        <end position="148"/>
    </location>
</feature>
<gene>
    <name evidence="2" type="ORF">XTPLMG728_0605</name>
</gene>
<feature type="transmembrane region" description="Helical" evidence="1">
    <location>
        <begin position="154"/>
        <end position="176"/>
    </location>
</feature>
<keyword evidence="1" id="KW-1133">Transmembrane helix</keyword>
<reference evidence="2 3" key="1">
    <citation type="submission" date="2015-07" db="EMBL/GenBank/DDBJ databases">
        <authorList>
            <person name="Noorani M."/>
        </authorList>
    </citation>
    <scope>NUCLEOTIDE SEQUENCE [LARGE SCALE GENOMIC DNA]</scope>
    <source>
        <strain evidence="2">LMG728</strain>
    </source>
</reference>
<dbReference type="AlphaFoldDB" id="A0A0K2ZG58"/>
<dbReference type="EMBL" id="CXOK01000018">
    <property type="protein sequence ID" value="CTP84613.1"/>
    <property type="molecule type" value="Genomic_DNA"/>
</dbReference>
<feature type="transmembrane region" description="Helical" evidence="1">
    <location>
        <begin position="40"/>
        <end position="61"/>
    </location>
</feature>